<evidence type="ECO:0000256" key="1">
    <source>
        <dbReference type="SAM" id="SignalP"/>
    </source>
</evidence>
<accession>A0ABS2KV69</accession>
<organism evidence="2 3">
    <name type="scientific">Rhodococcoides corynebacterioides</name>
    <dbReference type="NCBI Taxonomy" id="53972"/>
    <lineage>
        <taxon>Bacteria</taxon>
        <taxon>Bacillati</taxon>
        <taxon>Actinomycetota</taxon>
        <taxon>Actinomycetes</taxon>
        <taxon>Mycobacteriales</taxon>
        <taxon>Nocardiaceae</taxon>
        <taxon>Rhodococcoides</taxon>
    </lineage>
</organism>
<evidence type="ECO:0000313" key="3">
    <source>
        <dbReference type="Proteomes" id="UP000703038"/>
    </source>
</evidence>
<dbReference type="RefSeq" id="WP_239532436.1">
    <property type="nucleotide sequence ID" value="NZ_JAFBBK010000001.1"/>
</dbReference>
<protein>
    <recommendedName>
        <fullName evidence="4">DUF4352 domain-containing protein</fullName>
    </recommendedName>
</protein>
<comment type="caution">
    <text evidence="2">The sequence shown here is derived from an EMBL/GenBank/DDBJ whole genome shotgun (WGS) entry which is preliminary data.</text>
</comment>
<proteinExistence type="predicted"/>
<gene>
    <name evidence="2" type="ORF">JOE42_002536</name>
</gene>
<sequence length="168" mass="17648">MNNTARRAAMALMVSIPLLLGVGAGTATAAPQTSILQVPVVTGFEVGPVSVPGGLIQTTPIKATVGEKPGSVRFAAADVKPYYYQYNYRWMTVQWRNLTTGAAGAVDLRHWDAVDLEAAGDVYARDLPLEAVVDTGPGQVAVVVTQSRQFPAPVSLTLFPGLGLVTVP</sequence>
<keyword evidence="1" id="KW-0732">Signal</keyword>
<evidence type="ECO:0000313" key="2">
    <source>
        <dbReference type="EMBL" id="MBM7415803.1"/>
    </source>
</evidence>
<name>A0ABS2KV69_9NOCA</name>
<evidence type="ECO:0008006" key="4">
    <source>
        <dbReference type="Google" id="ProtNLM"/>
    </source>
</evidence>
<dbReference type="EMBL" id="JAFBBK010000001">
    <property type="protein sequence ID" value="MBM7415803.1"/>
    <property type="molecule type" value="Genomic_DNA"/>
</dbReference>
<keyword evidence="3" id="KW-1185">Reference proteome</keyword>
<reference evidence="2 3" key="1">
    <citation type="submission" date="2021-01" db="EMBL/GenBank/DDBJ databases">
        <title>Genomics of switchgrass bacterial isolates.</title>
        <authorList>
            <person name="Shade A."/>
        </authorList>
    </citation>
    <scope>NUCLEOTIDE SEQUENCE [LARGE SCALE GENOMIC DNA]</scope>
    <source>
        <strain evidence="2 3">PvP111</strain>
    </source>
</reference>
<feature type="chain" id="PRO_5046070752" description="DUF4352 domain-containing protein" evidence="1">
    <location>
        <begin position="30"/>
        <end position="168"/>
    </location>
</feature>
<feature type="signal peptide" evidence="1">
    <location>
        <begin position="1"/>
        <end position="29"/>
    </location>
</feature>
<dbReference type="Proteomes" id="UP000703038">
    <property type="component" value="Unassembled WGS sequence"/>
</dbReference>